<dbReference type="AlphaFoldDB" id="A0A837CQG0"/>
<name>A0A837CQG0_9BRAD</name>
<dbReference type="EMBL" id="ADOU02000001">
    <property type="protein sequence ID" value="KGJ71564.1"/>
    <property type="molecule type" value="Genomic_DNA"/>
</dbReference>
<gene>
    <name evidence="1" type="ORF">BJA5080_07964</name>
</gene>
<proteinExistence type="predicted"/>
<accession>A0A837CQG0</accession>
<comment type="caution">
    <text evidence="1">The sequence shown here is derived from an EMBL/GenBank/DDBJ whole genome shotgun (WGS) entry which is preliminary data.</text>
</comment>
<sequence length="90" mass="10362">MRRSRAAEFSDRDAELLRLVAQIVLNSRARDMHHANRQLVEHRFPLSGLQRRQSMPPRQPFQRSLQVVPTHQDGGVRIIYGSVELLSSCS</sequence>
<organism evidence="1 2">
    <name type="scientific">Bradyrhizobium diazoefficiens SEMIA 5080</name>
    <dbReference type="NCBI Taxonomy" id="754504"/>
    <lineage>
        <taxon>Bacteria</taxon>
        <taxon>Pseudomonadati</taxon>
        <taxon>Pseudomonadota</taxon>
        <taxon>Alphaproteobacteria</taxon>
        <taxon>Hyphomicrobiales</taxon>
        <taxon>Nitrobacteraceae</taxon>
        <taxon>Bradyrhizobium</taxon>
    </lineage>
</organism>
<evidence type="ECO:0000313" key="2">
    <source>
        <dbReference type="Proteomes" id="UP000024900"/>
    </source>
</evidence>
<evidence type="ECO:0000313" key="1">
    <source>
        <dbReference type="EMBL" id="KGJ71564.1"/>
    </source>
</evidence>
<reference evidence="1 2" key="1">
    <citation type="journal article" date="2014" name="BMC Genomics">
        <title>Comparative genomics of Bradyrhizobium japonicum CPAC 15 and Bradyrhizobium diazoefficiens CPAC 7: elite model strains for understanding symbiotic performance with soybean.</title>
        <authorList>
            <person name="Siqueira A.F."/>
            <person name="Ormeno-Orrillo E."/>
            <person name="Souza R.C."/>
            <person name="Rodrigues E.P."/>
            <person name="Almeida L.G."/>
            <person name="Barcellos F.G."/>
            <person name="Batista J.S."/>
            <person name="Nakatami A.S."/>
            <person name="Martinez-Romero E."/>
            <person name="Vasconcelos A.T."/>
            <person name="Hungria M."/>
        </authorList>
    </citation>
    <scope>NUCLEOTIDE SEQUENCE [LARGE SCALE GENOMIC DNA]</scope>
    <source>
        <strain evidence="1 2">SEMIA 5080</strain>
    </source>
</reference>
<protein>
    <submittedName>
        <fullName evidence="1">Uncharacterized protein</fullName>
    </submittedName>
</protein>
<dbReference type="Proteomes" id="UP000024900">
    <property type="component" value="Unassembled WGS sequence"/>
</dbReference>